<dbReference type="OrthoDB" id="9794615at2"/>
<dbReference type="STRING" id="1566387.QV13_24310"/>
<dbReference type="RefSeq" id="WP_024922353.1">
    <property type="nucleotide sequence ID" value="NZ_MDEO01000036.1"/>
</dbReference>
<dbReference type="Gene3D" id="3.40.50.150">
    <property type="entry name" value="Vaccinia Virus protein VP39"/>
    <property type="match status" value="1"/>
</dbReference>
<dbReference type="PANTHER" id="PTHR43648">
    <property type="entry name" value="ELECTRON TRANSFER FLAVOPROTEIN BETA SUBUNIT LYSINE METHYLTRANSFERASE"/>
    <property type="match status" value="1"/>
</dbReference>
<keyword evidence="1 3" id="KW-0489">Methyltransferase</keyword>
<dbReference type="Proteomes" id="UP000094412">
    <property type="component" value="Unassembled WGS sequence"/>
</dbReference>
<accession>A0A1C2DD84</accession>
<dbReference type="AlphaFoldDB" id="A0A1C2DD84"/>
<dbReference type="Pfam" id="PF06325">
    <property type="entry name" value="PrmA"/>
    <property type="match status" value="1"/>
</dbReference>
<dbReference type="InterPro" id="IPR050078">
    <property type="entry name" value="Ribosomal_L11_MeTrfase_PrmA"/>
</dbReference>
<dbReference type="CDD" id="cd02440">
    <property type="entry name" value="AdoMet_MTases"/>
    <property type="match status" value="1"/>
</dbReference>
<protein>
    <submittedName>
        <fullName evidence="3">SAM-dependent methyltransferase</fullName>
    </submittedName>
</protein>
<keyword evidence="4" id="KW-1185">Reference proteome</keyword>
<comment type="caution">
    <text evidence="3">The sequence shown here is derived from an EMBL/GenBank/DDBJ whole genome shotgun (WGS) entry which is preliminary data.</text>
</comment>
<dbReference type="GO" id="GO:0016279">
    <property type="term" value="F:protein-lysine N-methyltransferase activity"/>
    <property type="evidence" value="ECO:0007669"/>
    <property type="project" value="TreeGrafter"/>
</dbReference>
<keyword evidence="2 3" id="KW-0808">Transferase</keyword>
<proteinExistence type="predicted"/>
<dbReference type="EMBL" id="MDEO01000036">
    <property type="protein sequence ID" value="OCX12724.1"/>
    <property type="molecule type" value="Genomic_DNA"/>
</dbReference>
<organism evidence="3 4">
    <name type="scientific">Mesorhizobium hungaricum</name>
    <dbReference type="NCBI Taxonomy" id="1566387"/>
    <lineage>
        <taxon>Bacteria</taxon>
        <taxon>Pseudomonadati</taxon>
        <taxon>Pseudomonadota</taxon>
        <taxon>Alphaproteobacteria</taxon>
        <taxon>Hyphomicrobiales</taxon>
        <taxon>Phyllobacteriaceae</taxon>
        <taxon>Mesorhizobium</taxon>
    </lineage>
</organism>
<dbReference type="SUPFAM" id="SSF53335">
    <property type="entry name" value="S-adenosyl-L-methionine-dependent methyltransferases"/>
    <property type="match status" value="1"/>
</dbReference>
<reference evidence="3 4" key="1">
    <citation type="submission" date="2016-08" db="EMBL/GenBank/DDBJ databases">
        <title>Whole genome sequence of Mesorhizobium sp. strain UASWS1009 isolated from industrial sewage.</title>
        <authorList>
            <person name="Crovadore J."/>
            <person name="Calmin G."/>
            <person name="Chablais R."/>
            <person name="Cochard B."/>
            <person name="Lefort F."/>
        </authorList>
    </citation>
    <scope>NUCLEOTIDE SEQUENCE [LARGE SCALE GENOMIC DNA]</scope>
    <source>
        <strain evidence="3 4">UASWS1009</strain>
    </source>
</reference>
<evidence type="ECO:0000313" key="4">
    <source>
        <dbReference type="Proteomes" id="UP000094412"/>
    </source>
</evidence>
<evidence type="ECO:0000256" key="1">
    <source>
        <dbReference type="ARBA" id="ARBA00022603"/>
    </source>
</evidence>
<dbReference type="PANTHER" id="PTHR43648:SF1">
    <property type="entry name" value="ELECTRON TRANSFER FLAVOPROTEIN BETA SUBUNIT LYSINE METHYLTRANSFERASE"/>
    <property type="match status" value="1"/>
</dbReference>
<dbReference type="InterPro" id="IPR029063">
    <property type="entry name" value="SAM-dependent_MTases_sf"/>
</dbReference>
<gene>
    <name evidence="3" type="ORF">QV13_24310</name>
</gene>
<evidence type="ECO:0000256" key="2">
    <source>
        <dbReference type="ARBA" id="ARBA00022679"/>
    </source>
</evidence>
<dbReference type="GO" id="GO:0032259">
    <property type="term" value="P:methylation"/>
    <property type="evidence" value="ECO:0007669"/>
    <property type="project" value="UniProtKB-KW"/>
</dbReference>
<evidence type="ECO:0000313" key="3">
    <source>
        <dbReference type="EMBL" id="OCX12724.1"/>
    </source>
</evidence>
<name>A0A1C2DD84_9HYPH</name>
<sequence length="248" mass="25415">MTLPLPAKPAETPEADATAFILANLPLAPVPGIAEIRLHGAQPSSGLRRLAEMAGGSTGAGRSPYWAYHWAGGTVLARYLLDHPETVRGRAVLDLGTGSGLVAIAAARAGASSVTGVDIDAHAIIAARLNAALNDVTFETLQADLTAGEPPSVDLITVGDLFYDRSLARRVTAFLDRCLAMGITVLVGDPGRAHLPRQRLAAIAEYQVSDFGEAGAGTPATVFAFSAEHSAFPSPLAGEGALAEGEGG</sequence>